<name>A0A174TYB6_BACT4</name>
<dbReference type="SFLD" id="SFLDG01129">
    <property type="entry name" value="C1.5:_HAD__Beta-PGM__Phosphata"/>
    <property type="match status" value="1"/>
</dbReference>
<dbReference type="GO" id="GO:0016787">
    <property type="term" value="F:hydrolase activity"/>
    <property type="evidence" value="ECO:0007669"/>
    <property type="project" value="UniProtKB-KW"/>
</dbReference>
<gene>
    <name evidence="1" type="ORF">ERS852511_04421</name>
</gene>
<dbReference type="NCBIfam" id="TIGR01509">
    <property type="entry name" value="HAD-SF-IA-v3"/>
    <property type="match status" value="1"/>
</dbReference>
<dbReference type="EC" id="3.1.3.-" evidence="1"/>
<dbReference type="RefSeq" id="WP_055300965.1">
    <property type="nucleotide sequence ID" value="NZ_CAXSVM010000051.1"/>
</dbReference>
<dbReference type="InterPro" id="IPR023198">
    <property type="entry name" value="PGP-like_dom2"/>
</dbReference>
<keyword evidence="1" id="KW-0413">Isomerase</keyword>
<dbReference type="GO" id="GO:0008801">
    <property type="term" value="F:beta-phosphoglucomutase activity"/>
    <property type="evidence" value="ECO:0007669"/>
    <property type="project" value="UniProtKB-EC"/>
</dbReference>
<dbReference type="SUPFAM" id="SSF56784">
    <property type="entry name" value="HAD-like"/>
    <property type="match status" value="1"/>
</dbReference>
<dbReference type="EC" id="5.4.2.6" evidence="1"/>
<dbReference type="PANTHER" id="PTHR18901:SF38">
    <property type="entry name" value="PSEUDOURIDINE-5'-PHOSPHATASE"/>
    <property type="match status" value="1"/>
</dbReference>
<dbReference type="Gene3D" id="1.10.150.240">
    <property type="entry name" value="Putative phosphatase, domain 2"/>
    <property type="match status" value="1"/>
</dbReference>
<sequence>MKTKLIISDFDGTLVDTKEANFQAYKEVLSHFDFLLTKEIYHQVFGMRLKEFMHYININDPFIIEQVRNMKAQIYPQYFELIRINTPLLEFIALMRLNGVKTALASTAQKDNVFNLLNHINQSQLFDLIVTGANVVKAKPDPECFLSIMAYFNCKAEETLIFEDSFVGIKAAIQSQAQYIQINKF</sequence>
<dbReference type="SFLD" id="SFLDS00003">
    <property type="entry name" value="Haloacid_Dehalogenase"/>
    <property type="match status" value="1"/>
</dbReference>
<accession>A0A174TYB6</accession>
<reference evidence="1 2" key="1">
    <citation type="submission" date="2015-09" db="EMBL/GenBank/DDBJ databases">
        <authorList>
            <consortium name="Pathogen Informatics"/>
        </authorList>
    </citation>
    <scope>NUCLEOTIDE SEQUENCE [LARGE SCALE GENOMIC DNA]</scope>
    <source>
        <strain evidence="1 2">2789STDY5834899</strain>
    </source>
</reference>
<dbReference type="InterPro" id="IPR036412">
    <property type="entry name" value="HAD-like_sf"/>
</dbReference>
<dbReference type="EMBL" id="CZAP01000024">
    <property type="protein sequence ID" value="CUQ12525.1"/>
    <property type="molecule type" value="Genomic_DNA"/>
</dbReference>
<evidence type="ECO:0000313" key="1">
    <source>
        <dbReference type="EMBL" id="CUQ12525.1"/>
    </source>
</evidence>
<protein>
    <submittedName>
        <fullName evidence="1">Haloacid dehalogenase superfamily, subfamily IA, variant 3 with third motif having DD or ED</fullName>
        <ecNumber evidence="1">3.1.3.-</ecNumber>
        <ecNumber evidence="1">5.4.2.6</ecNumber>
    </submittedName>
</protein>
<dbReference type="InterPro" id="IPR006439">
    <property type="entry name" value="HAD-SF_hydro_IA"/>
</dbReference>
<organism evidence="1 2">
    <name type="scientific">Bacteroides thetaiotaomicron</name>
    <dbReference type="NCBI Taxonomy" id="818"/>
    <lineage>
        <taxon>Bacteria</taxon>
        <taxon>Pseudomonadati</taxon>
        <taxon>Bacteroidota</taxon>
        <taxon>Bacteroidia</taxon>
        <taxon>Bacteroidales</taxon>
        <taxon>Bacteroidaceae</taxon>
        <taxon>Bacteroides</taxon>
    </lineage>
</organism>
<dbReference type="Pfam" id="PF13419">
    <property type="entry name" value="HAD_2"/>
    <property type="match status" value="1"/>
</dbReference>
<dbReference type="PANTHER" id="PTHR18901">
    <property type="entry name" value="2-DEOXYGLUCOSE-6-PHOSPHATE PHOSPHATASE 2"/>
    <property type="match status" value="1"/>
</dbReference>
<dbReference type="InterPro" id="IPR041492">
    <property type="entry name" value="HAD_2"/>
</dbReference>
<dbReference type="InterPro" id="IPR023214">
    <property type="entry name" value="HAD_sf"/>
</dbReference>
<proteinExistence type="predicted"/>
<dbReference type="AlphaFoldDB" id="A0A174TYB6"/>
<dbReference type="Proteomes" id="UP000095576">
    <property type="component" value="Unassembled WGS sequence"/>
</dbReference>
<evidence type="ECO:0000313" key="2">
    <source>
        <dbReference type="Proteomes" id="UP000095576"/>
    </source>
</evidence>
<dbReference type="Gene3D" id="3.40.50.1000">
    <property type="entry name" value="HAD superfamily/HAD-like"/>
    <property type="match status" value="1"/>
</dbReference>
<keyword evidence="1" id="KW-0378">Hydrolase</keyword>